<accession>G0WHA6</accession>
<dbReference type="Pfam" id="PF12329">
    <property type="entry name" value="TMF_DNA_bd"/>
    <property type="match status" value="1"/>
</dbReference>
<dbReference type="PANTHER" id="PTHR46515">
    <property type="entry name" value="TATA ELEMENT MODULATORY FACTOR TMF1"/>
    <property type="match status" value="1"/>
</dbReference>
<evidence type="ECO:0000256" key="2">
    <source>
        <dbReference type="ARBA" id="ARBA00023034"/>
    </source>
</evidence>
<proteinExistence type="predicted"/>
<reference evidence="7 8" key="1">
    <citation type="journal article" date="2011" name="Proc. Natl. Acad. Sci. U.S.A.">
        <title>Evolutionary erosion of yeast sex chromosomes by mating-type switching accidents.</title>
        <authorList>
            <person name="Gordon J.L."/>
            <person name="Armisen D."/>
            <person name="Proux-Wera E."/>
            <person name="Oheigeartaigh S.S."/>
            <person name="Byrne K.P."/>
            <person name="Wolfe K.H."/>
        </authorList>
    </citation>
    <scope>NUCLEOTIDE SEQUENCE [LARGE SCALE GENOMIC DNA]</scope>
    <source>
        <strain evidence="8">ATCC 10597 / BCRC 20456 / CBS 421 / NBRC 0211 / NRRL Y-12639</strain>
    </source>
</reference>
<dbReference type="Gene3D" id="1.10.287.1490">
    <property type="match status" value="1"/>
</dbReference>
<dbReference type="STRING" id="1071378.G0WHA6"/>
<comment type="subcellular location">
    <subcellularLocation>
        <location evidence="1">Golgi apparatus</location>
    </subcellularLocation>
</comment>
<dbReference type="KEGG" id="ndi:NDAI_0J02920"/>
<dbReference type="eggNOG" id="KOG4673">
    <property type="taxonomic scope" value="Eukaryota"/>
</dbReference>
<evidence type="ECO:0000256" key="3">
    <source>
        <dbReference type="ARBA" id="ARBA00023054"/>
    </source>
</evidence>
<evidence type="ECO:0000256" key="5">
    <source>
        <dbReference type="SAM" id="MobiDB-lite"/>
    </source>
</evidence>
<protein>
    <recommendedName>
        <fullName evidence="6">TATA element modulatory factor 1 TATA binding domain-containing protein</fullName>
    </recommendedName>
</protein>
<dbReference type="EMBL" id="HE580276">
    <property type="protein sequence ID" value="CCD27184.1"/>
    <property type="molecule type" value="Genomic_DNA"/>
</dbReference>
<dbReference type="InterPro" id="IPR022091">
    <property type="entry name" value="TMF_TATA-bd"/>
</dbReference>
<dbReference type="Pfam" id="PF12325">
    <property type="entry name" value="TMF_TATA_bd"/>
    <property type="match status" value="1"/>
</dbReference>
<dbReference type="HOGENOM" id="CLU_018551_0_0_1"/>
<feature type="coiled-coil region" evidence="4">
    <location>
        <begin position="149"/>
        <end position="242"/>
    </location>
</feature>
<dbReference type="Proteomes" id="UP000000689">
    <property type="component" value="Chromosome 10"/>
</dbReference>
<sequence length="759" mass="86009">MSQPKKKLSLEERLSLATKKGKKKLKKPSSTSTASLATLTTDDDDNDIQGNIRSSVSSTPVPNSPSIVPNAGHEVTVPDSDILSTSSLSQKHDTDENDKTFFEEKSLNADASQQQKELVISEGMRSWLPDNYENLPILEVLSSYVQPKIGSIQKENENLKSQLKDSQTTTKTDSSLFKLIRDKEDIIEQLKKEGETLSKNEFKKSNQVKSLKKTILNMEEEISDLHNQLNDKSDELDSLNESYSNIQTVLTESNEKISRLLKDNEELVSLQSELNVKNEKLNELTEELSTTSTTLNDEKLKLQDELDSIKEINNKHIMNLESTIEELKIELENNKDTTRDQSSSYLINNSNNDNSSTSLHNVRNQYELIQQQFNSSKQNWESIEFSLNTKITDLNTLLKGSKDDIDKLEKKIDELKLENSQLNSQLDKDHEKISNLTEEKKSLSSELESLNKSLHDLREDHALLEKKYNIQKSQLQQNIVPSSISSRGNSIDNFPATLDSTAQDKINSKTKSDIVLPKRKNISLSSTTSNDAIISTFQKQWLNSGNIPYTNNAEENIDNQIGDVIQNSNILGDGNSTLANENNDHYYHSDTMNDISINVTDDDDIPDEAAALQSLFQRNPSIPFTPSLRKPSTAMQSTNTNAQIMNAQMLSRLGSEIRCMEGEYRSLKESYDRLQAEKNNANEEILKLLKSNEDCTRLNEENTKLKSEIDQLHHKLETSLQLLGEKTETVDELKNDVDDLKEMLHQQVQQMVEMQERMG</sequence>
<dbReference type="OrthoDB" id="74178at2759"/>
<dbReference type="OMA" id="NWESIEF"/>
<feature type="compositionally biased region" description="Low complexity" evidence="5">
    <location>
        <begin position="54"/>
        <end position="69"/>
    </location>
</feature>
<name>G0WHA6_NAUDC</name>
<feature type="compositionally biased region" description="Low complexity" evidence="5">
    <location>
        <begin position="28"/>
        <end position="40"/>
    </location>
</feature>
<dbReference type="RefSeq" id="XP_003672427.1">
    <property type="nucleotide sequence ID" value="XM_003672379.1"/>
</dbReference>
<keyword evidence="3 4" id="KW-0175">Coiled coil</keyword>
<dbReference type="PANTHER" id="PTHR46515:SF1">
    <property type="entry name" value="TATA ELEMENT MODULATORY FACTOR"/>
    <property type="match status" value="1"/>
</dbReference>
<dbReference type="InterPro" id="IPR022092">
    <property type="entry name" value="TMF_DNA-bd"/>
</dbReference>
<evidence type="ECO:0000313" key="7">
    <source>
        <dbReference type="EMBL" id="CCD27184.1"/>
    </source>
</evidence>
<feature type="coiled-coil region" evidence="4">
    <location>
        <begin position="267"/>
        <end position="337"/>
    </location>
</feature>
<evidence type="ECO:0000259" key="6">
    <source>
        <dbReference type="Pfam" id="PF12325"/>
    </source>
</evidence>
<feature type="coiled-coil region" evidence="4">
    <location>
        <begin position="391"/>
        <end position="474"/>
    </location>
</feature>
<evidence type="ECO:0000313" key="8">
    <source>
        <dbReference type="Proteomes" id="UP000000689"/>
    </source>
</evidence>
<dbReference type="AlphaFoldDB" id="G0WHA6"/>
<keyword evidence="8" id="KW-1185">Reference proteome</keyword>
<feature type="coiled-coil region" evidence="4">
    <location>
        <begin position="657"/>
        <end position="757"/>
    </location>
</feature>
<keyword evidence="2" id="KW-0333">Golgi apparatus</keyword>
<evidence type="ECO:0000256" key="1">
    <source>
        <dbReference type="ARBA" id="ARBA00004555"/>
    </source>
</evidence>
<dbReference type="GO" id="GO:0005783">
    <property type="term" value="C:endoplasmic reticulum"/>
    <property type="evidence" value="ECO:0007669"/>
    <property type="project" value="TreeGrafter"/>
</dbReference>
<feature type="region of interest" description="Disordered" evidence="5">
    <location>
        <begin position="1"/>
        <end position="78"/>
    </location>
</feature>
<gene>
    <name evidence="7" type="primary">NDAI0J02920</name>
    <name evidence="7" type="ordered locus">NDAI_0J02920</name>
</gene>
<dbReference type="Gene3D" id="1.20.5.340">
    <property type="match status" value="1"/>
</dbReference>
<evidence type="ECO:0000256" key="4">
    <source>
        <dbReference type="SAM" id="Coils"/>
    </source>
</evidence>
<feature type="domain" description="TATA element modulatory factor 1 TATA binding" evidence="6">
    <location>
        <begin position="638"/>
        <end position="751"/>
    </location>
</feature>
<dbReference type="GeneID" id="11494599"/>
<dbReference type="InterPro" id="IPR052602">
    <property type="entry name" value="Growth_transcription_reg"/>
</dbReference>
<dbReference type="GO" id="GO:0005794">
    <property type="term" value="C:Golgi apparatus"/>
    <property type="evidence" value="ECO:0007669"/>
    <property type="project" value="UniProtKB-SubCell"/>
</dbReference>
<organism evidence="7 8">
    <name type="scientific">Naumovozyma dairenensis (strain ATCC 10597 / BCRC 20456 / CBS 421 / NBRC 0211 / NRRL Y-12639)</name>
    <name type="common">Saccharomyces dairenensis</name>
    <dbReference type="NCBI Taxonomy" id="1071378"/>
    <lineage>
        <taxon>Eukaryota</taxon>
        <taxon>Fungi</taxon>
        <taxon>Dikarya</taxon>
        <taxon>Ascomycota</taxon>
        <taxon>Saccharomycotina</taxon>
        <taxon>Saccharomycetes</taxon>
        <taxon>Saccharomycetales</taxon>
        <taxon>Saccharomycetaceae</taxon>
        <taxon>Naumovozyma</taxon>
    </lineage>
</organism>